<comment type="caution">
    <text evidence="2">The sequence shown here is derived from an EMBL/GenBank/DDBJ whole genome shotgun (WGS) entry which is preliminary data.</text>
</comment>
<sequence>MLNVSCNSNTSVLVKRNYIATRKGRRPATTGSSEWPERKPNRGPEHSNRAKTWRTKQTVKGAASIEGARHTGDLAGTGESGPVFPSQRRHAGRPRARSLPSQAGSESAATPLITASQAGNRSTATPRKTNVVALGDSASKRDATPGSAPKARPGSSPRAPFALGTALGSATRPRAAPQHSVPRSTIAAVNGRTDSRLEVTDRW</sequence>
<protein>
    <submittedName>
        <fullName evidence="2">Uncharacterized protein</fullName>
    </submittedName>
</protein>
<evidence type="ECO:0000313" key="3">
    <source>
        <dbReference type="Proteomes" id="UP001066276"/>
    </source>
</evidence>
<feature type="region of interest" description="Disordered" evidence="1">
    <location>
        <begin position="18"/>
        <end position="203"/>
    </location>
</feature>
<feature type="compositionally biased region" description="Basic and acidic residues" evidence="1">
    <location>
        <begin position="193"/>
        <end position="203"/>
    </location>
</feature>
<feature type="compositionally biased region" description="Polar residues" evidence="1">
    <location>
        <begin position="99"/>
        <end position="128"/>
    </location>
</feature>
<proteinExistence type="predicted"/>
<feature type="compositionally biased region" description="Basic and acidic residues" evidence="1">
    <location>
        <begin position="35"/>
        <end position="48"/>
    </location>
</feature>
<dbReference type="Proteomes" id="UP001066276">
    <property type="component" value="Chromosome 8"/>
</dbReference>
<name>A0AAV7NPW2_PLEWA</name>
<gene>
    <name evidence="2" type="ORF">NDU88_004893</name>
</gene>
<reference evidence="2" key="1">
    <citation type="journal article" date="2022" name="bioRxiv">
        <title>Sequencing and chromosome-scale assembly of the giantPleurodeles waltlgenome.</title>
        <authorList>
            <person name="Brown T."/>
            <person name="Elewa A."/>
            <person name="Iarovenko S."/>
            <person name="Subramanian E."/>
            <person name="Araus A.J."/>
            <person name="Petzold A."/>
            <person name="Susuki M."/>
            <person name="Suzuki K.-i.T."/>
            <person name="Hayashi T."/>
            <person name="Toyoda A."/>
            <person name="Oliveira C."/>
            <person name="Osipova E."/>
            <person name="Leigh N.D."/>
            <person name="Simon A."/>
            <person name="Yun M.H."/>
        </authorList>
    </citation>
    <scope>NUCLEOTIDE SEQUENCE</scope>
    <source>
        <strain evidence="2">20211129_DDA</strain>
        <tissue evidence="2">Liver</tissue>
    </source>
</reference>
<evidence type="ECO:0000313" key="2">
    <source>
        <dbReference type="EMBL" id="KAJ1116687.1"/>
    </source>
</evidence>
<accession>A0AAV7NPW2</accession>
<organism evidence="2 3">
    <name type="scientific">Pleurodeles waltl</name>
    <name type="common">Iberian ribbed newt</name>
    <dbReference type="NCBI Taxonomy" id="8319"/>
    <lineage>
        <taxon>Eukaryota</taxon>
        <taxon>Metazoa</taxon>
        <taxon>Chordata</taxon>
        <taxon>Craniata</taxon>
        <taxon>Vertebrata</taxon>
        <taxon>Euteleostomi</taxon>
        <taxon>Amphibia</taxon>
        <taxon>Batrachia</taxon>
        <taxon>Caudata</taxon>
        <taxon>Salamandroidea</taxon>
        <taxon>Salamandridae</taxon>
        <taxon>Pleurodelinae</taxon>
        <taxon>Pleurodeles</taxon>
    </lineage>
</organism>
<evidence type="ECO:0000256" key="1">
    <source>
        <dbReference type="SAM" id="MobiDB-lite"/>
    </source>
</evidence>
<dbReference type="EMBL" id="JANPWB010000012">
    <property type="protein sequence ID" value="KAJ1116687.1"/>
    <property type="molecule type" value="Genomic_DNA"/>
</dbReference>
<keyword evidence="3" id="KW-1185">Reference proteome</keyword>
<dbReference type="AlphaFoldDB" id="A0AAV7NPW2"/>
<feature type="compositionally biased region" description="Basic residues" evidence="1">
    <location>
        <begin position="87"/>
        <end position="96"/>
    </location>
</feature>